<feature type="chain" id="PRO_5002511284" description="Cytochrome P460 domain-containing protein" evidence="1">
    <location>
        <begin position="23"/>
        <end position="144"/>
    </location>
</feature>
<evidence type="ECO:0008006" key="4">
    <source>
        <dbReference type="Google" id="ProtNLM"/>
    </source>
</evidence>
<dbReference type="InterPro" id="IPR038142">
    <property type="entry name" value="Cytochrome_P460_sp"/>
</dbReference>
<dbReference type="STRING" id="927083.DB32_008057"/>
<dbReference type="OrthoDB" id="5511694at2"/>
<proteinExistence type="predicted"/>
<organism evidence="2 3">
    <name type="scientific">Sandaracinus amylolyticus</name>
    <dbReference type="NCBI Taxonomy" id="927083"/>
    <lineage>
        <taxon>Bacteria</taxon>
        <taxon>Pseudomonadati</taxon>
        <taxon>Myxococcota</taxon>
        <taxon>Polyangia</taxon>
        <taxon>Polyangiales</taxon>
        <taxon>Sandaracinaceae</taxon>
        <taxon>Sandaracinus</taxon>
    </lineage>
</organism>
<dbReference type="Gene3D" id="3.50.70.20">
    <property type="entry name" value="Cytochrome P460"/>
    <property type="match status" value="1"/>
</dbReference>
<dbReference type="AlphaFoldDB" id="A0A0F6W9N4"/>
<evidence type="ECO:0000256" key="1">
    <source>
        <dbReference type="SAM" id="SignalP"/>
    </source>
</evidence>
<reference evidence="2 3" key="1">
    <citation type="submission" date="2015-03" db="EMBL/GenBank/DDBJ databases">
        <title>Genome assembly of Sandaracinus amylolyticus DSM 53668.</title>
        <authorList>
            <person name="Sharma G."/>
            <person name="Subramanian S."/>
        </authorList>
    </citation>
    <scope>NUCLEOTIDE SEQUENCE [LARGE SCALE GENOMIC DNA]</scope>
    <source>
        <strain evidence="2 3">DSM 53668</strain>
    </source>
</reference>
<keyword evidence="3" id="KW-1185">Reference proteome</keyword>
<dbReference type="KEGG" id="samy:DB32_008057"/>
<sequence>MRRSSLLLAALVLVGCPGPEPAAPVFPADYASTFVEVRDCRRSPEHELAFIRVLASPDAAGVYTSRTGTFPVGAVILKEEHASEGCDDPIGWTAMRREDGDAWRWQDVAPDRVVIEDGAIARCAACHARCVAPDQGFEQTCAEP</sequence>
<evidence type="ECO:0000313" key="3">
    <source>
        <dbReference type="Proteomes" id="UP000034883"/>
    </source>
</evidence>
<protein>
    <recommendedName>
        <fullName evidence="4">Cytochrome P460 domain-containing protein</fullName>
    </recommendedName>
</protein>
<keyword evidence="1" id="KW-0732">Signal</keyword>
<dbReference type="PROSITE" id="PS51257">
    <property type="entry name" value="PROKAR_LIPOPROTEIN"/>
    <property type="match status" value="1"/>
</dbReference>
<name>A0A0F6W9N4_9BACT</name>
<evidence type="ECO:0000313" key="2">
    <source>
        <dbReference type="EMBL" id="AKF10908.1"/>
    </source>
</evidence>
<feature type="signal peptide" evidence="1">
    <location>
        <begin position="1"/>
        <end position="22"/>
    </location>
</feature>
<gene>
    <name evidence="2" type="ORF">DB32_008057</name>
</gene>
<dbReference type="RefSeq" id="WP_053237828.1">
    <property type="nucleotide sequence ID" value="NZ_CP011125.1"/>
</dbReference>
<accession>A0A0F6W9N4</accession>
<dbReference type="CDD" id="cd20716">
    <property type="entry name" value="cyt_P460_fam"/>
    <property type="match status" value="1"/>
</dbReference>
<dbReference type="EMBL" id="CP011125">
    <property type="protein sequence ID" value="AKF10908.1"/>
    <property type="molecule type" value="Genomic_DNA"/>
</dbReference>
<dbReference type="Proteomes" id="UP000034883">
    <property type="component" value="Chromosome"/>
</dbReference>